<evidence type="ECO:0000313" key="7">
    <source>
        <dbReference type="EMBL" id="CAJ1935213.1"/>
    </source>
</evidence>
<dbReference type="Gene3D" id="1.20.1070.10">
    <property type="entry name" value="Rhodopsin 7-helix transmembrane proteins"/>
    <property type="match status" value="1"/>
</dbReference>
<evidence type="ECO:0008006" key="9">
    <source>
        <dbReference type="Google" id="ProtNLM"/>
    </source>
</evidence>
<dbReference type="PANTHER" id="PTHR23112">
    <property type="entry name" value="G PROTEIN-COUPLED RECEPTOR 157-RELATED"/>
    <property type="match status" value="1"/>
</dbReference>
<keyword evidence="2 6" id="KW-0812">Transmembrane</keyword>
<evidence type="ECO:0000256" key="5">
    <source>
        <dbReference type="SAM" id="MobiDB-lite"/>
    </source>
</evidence>
<feature type="compositionally biased region" description="Basic and acidic residues" evidence="5">
    <location>
        <begin position="478"/>
        <end position="496"/>
    </location>
</feature>
<feature type="transmembrane region" description="Helical" evidence="6">
    <location>
        <begin position="303"/>
        <end position="325"/>
    </location>
</feature>
<feature type="transmembrane region" description="Helical" evidence="6">
    <location>
        <begin position="57"/>
        <end position="83"/>
    </location>
</feature>
<dbReference type="SUPFAM" id="SSF81321">
    <property type="entry name" value="Family A G protein-coupled receptor-like"/>
    <property type="match status" value="1"/>
</dbReference>
<evidence type="ECO:0000313" key="8">
    <source>
        <dbReference type="Proteomes" id="UP001295423"/>
    </source>
</evidence>
<gene>
    <name evidence="7" type="ORF">CYCCA115_LOCUS4549</name>
</gene>
<protein>
    <recommendedName>
        <fullName evidence="9">G-protein coupled receptors family 2 profile 2 domain-containing protein</fullName>
    </recommendedName>
</protein>
<evidence type="ECO:0000256" key="4">
    <source>
        <dbReference type="ARBA" id="ARBA00023136"/>
    </source>
</evidence>
<comment type="subcellular location">
    <subcellularLocation>
        <location evidence="1">Membrane</location>
        <topology evidence="1">Multi-pass membrane protein</topology>
    </subcellularLocation>
</comment>
<keyword evidence="3 6" id="KW-1133">Transmembrane helix</keyword>
<name>A0AAD2CSZ8_9STRA</name>
<dbReference type="AlphaFoldDB" id="A0AAD2CSZ8"/>
<dbReference type="EMBL" id="CAKOGP040000446">
    <property type="protein sequence ID" value="CAJ1935213.1"/>
    <property type="molecule type" value="Genomic_DNA"/>
</dbReference>
<reference evidence="7" key="1">
    <citation type="submission" date="2023-08" db="EMBL/GenBank/DDBJ databases">
        <authorList>
            <person name="Audoor S."/>
            <person name="Bilcke G."/>
        </authorList>
    </citation>
    <scope>NUCLEOTIDE SEQUENCE</scope>
</reference>
<feature type="region of interest" description="Disordered" evidence="5">
    <location>
        <begin position="398"/>
        <end position="446"/>
    </location>
</feature>
<feature type="region of interest" description="Disordered" evidence="5">
    <location>
        <begin position="478"/>
        <end position="507"/>
    </location>
</feature>
<evidence type="ECO:0000256" key="6">
    <source>
        <dbReference type="SAM" id="Phobius"/>
    </source>
</evidence>
<feature type="transmembrane region" description="Helical" evidence="6">
    <location>
        <begin position="345"/>
        <end position="368"/>
    </location>
</feature>
<dbReference type="GO" id="GO:0004930">
    <property type="term" value="F:G protein-coupled receptor activity"/>
    <property type="evidence" value="ECO:0007669"/>
    <property type="project" value="TreeGrafter"/>
</dbReference>
<feature type="transmembrane region" description="Helical" evidence="6">
    <location>
        <begin position="144"/>
        <end position="166"/>
    </location>
</feature>
<feature type="transmembrane region" description="Helical" evidence="6">
    <location>
        <begin position="201"/>
        <end position="227"/>
    </location>
</feature>
<dbReference type="GO" id="GO:0005886">
    <property type="term" value="C:plasma membrane"/>
    <property type="evidence" value="ECO:0007669"/>
    <property type="project" value="TreeGrafter"/>
</dbReference>
<dbReference type="PANTHER" id="PTHR23112:SF0">
    <property type="entry name" value="TRANSMEMBRANE PROTEIN 116"/>
    <property type="match status" value="1"/>
</dbReference>
<feature type="region of interest" description="Disordered" evidence="5">
    <location>
        <begin position="524"/>
        <end position="574"/>
    </location>
</feature>
<feature type="transmembrane region" description="Helical" evidence="6">
    <location>
        <begin position="109"/>
        <end position="132"/>
    </location>
</feature>
<sequence length="574" mass="63869">MENEITDPIVFRSLSENQKKLVAVLPIPSAILSLIGSSIIVYMGLQSRKNPSKKWTPYNRLVTAMSFFDIITSITLALASFLYPKETSDKAWVFGNETTCSAVGFFQQLLYAVILYYGSLSVYFVLTARFGFSNKQVAKRIEPFMHIFCFGYPLVTAFVGLFLSAYSEPEIGLGCWVKRWPKRCVSYREPIGSEEKCRSEVVGWILGGWVGVSVFVLALLNTVILFIHVRRQEQKAKALERQATRTKGDERLDRPSLYRTEMLKYEEEEKSDALITSVRTVPPRTNSTDDLADQSRQLKRLKLVLTQALLYFLSFVLTSGTSQLPRLIESFPDTAVDEKELPYNLYGLVLAQCILYPLQGFTNMLVYIRPKYLAIATENPKESRLWVFKRAVFGRDDNIDTSGRDGDNNDELQKSEDDTRKPSSADGTEVPSIPSPNQPIKKAVSAGGASVASVSSVATGSQEMKEVMERAKRRLERYKADRLTKESSDRSLKEGYEPGSPPADMMSPIAKVRAKLKLESAGFSNPLDDFDEPRPVPEFSGGPSIRGKGGTGPSTIRMDGSIVAAAADSSGFSN</sequence>
<dbReference type="GO" id="GO:0007189">
    <property type="term" value="P:adenylate cyclase-activating G protein-coupled receptor signaling pathway"/>
    <property type="evidence" value="ECO:0007669"/>
    <property type="project" value="TreeGrafter"/>
</dbReference>
<evidence type="ECO:0000256" key="1">
    <source>
        <dbReference type="ARBA" id="ARBA00004141"/>
    </source>
</evidence>
<evidence type="ECO:0000256" key="3">
    <source>
        <dbReference type="ARBA" id="ARBA00022989"/>
    </source>
</evidence>
<evidence type="ECO:0000256" key="2">
    <source>
        <dbReference type="ARBA" id="ARBA00022692"/>
    </source>
</evidence>
<proteinExistence type="predicted"/>
<dbReference type="Proteomes" id="UP001295423">
    <property type="component" value="Unassembled WGS sequence"/>
</dbReference>
<feature type="transmembrane region" description="Helical" evidence="6">
    <location>
        <begin position="21"/>
        <end position="45"/>
    </location>
</feature>
<organism evidence="7 8">
    <name type="scientific">Cylindrotheca closterium</name>
    <dbReference type="NCBI Taxonomy" id="2856"/>
    <lineage>
        <taxon>Eukaryota</taxon>
        <taxon>Sar</taxon>
        <taxon>Stramenopiles</taxon>
        <taxon>Ochrophyta</taxon>
        <taxon>Bacillariophyta</taxon>
        <taxon>Bacillariophyceae</taxon>
        <taxon>Bacillariophycidae</taxon>
        <taxon>Bacillariales</taxon>
        <taxon>Bacillariaceae</taxon>
        <taxon>Cylindrotheca</taxon>
    </lineage>
</organism>
<feature type="compositionally biased region" description="Basic and acidic residues" evidence="5">
    <location>
        <begin position="398"/>
        <end position="423"/>
    </location>
</feature>
<keyword evidence="8" id="KW-1185">Reference proteome</keyword>
<keyword evidence="4 6" id="KW-0472">Membrane</keyword>
<comment type="caution">
    <text evidence="7">The sequence shown here is derived from an EMBL/GenBank/DDBJ whole genome shotgun (WGS) entry which is preliminary data.</text>
</comment>
<accession>A0AAD2CSZ8</accession>